<dbReference type="NCBIfam" id="NF033579">
    <property type="entry name" value="transpos_IS5_2"/>
    <property type="match status" value="1"/>
</dbReference>
<comment type="caution">
    <text evidence="2">The sequence shown here is derived from an EMBL/GenBank/DDBJ whole genome shotgun (WGS) entry which is preliminary data.</text>
</comment>
<evidence type="ECO:0000259" key="1">
    <source>
        <dbReference type="Pfam" id="PF13737"/>
    </source>
</evidence>
<dbReference type="Pfam" id="PF13737">
    <property type="entry name" value="DDE_Tnp_1_5"/>
    <property type="match status" value="1"/>
</dbReference>
<dbReference type="EMBL" id="LAZR01039461">
    <property type="protein sequence ID" value="KKL16952.1"/>
    <property type="molecule type" value="Genomic_DNA"/>
</dbReference>
<accession>A0A0F9BSS5</accession>
<dbReference type="InterPro" id="IPR053520">
    <property type="entry name" value="Transposase_Tn903"/>
</dbReference>
<dbReference type="InterPro" id="IPR053172">
    <property type="entry name" value="Tn903_transposase"/>
</dbReference>
<name>A0A0F9BSS5_9ZZZZ</name>
<dbReference type="PANTHER" id="PTHR34631">
    <property type="match status" value="1"/>
</dbReference>
<dbReference type="AlphaFoldDB" id="A0A0F9BSS5"/>
<dbReference type="InterPro" id="IPR025668">
    <property type="entry name" value="Tnp_DDE_dom"/>
</dbReference>
<sequence length="306" mass="35345">MKNSYRIGNWKQYNKSLINRGSITFWFSEEAIKKWKAKKNNAHFGRPLIYSDLAIETSSMIRFIYHLPLRAAQGFMLSLASILRLKISIPSYTQICRRAQKLQLNMKLSNKRVTDIVFDSSGLKVYGEGEWKVRTHGKSKRRIWRKLHIGICPETNDILVSKLTDNSSHDSQVLPDLLANAPRGIKKVYGDKGYDTNKCFEVIDAIGAEPIIPTRINSNVFREMHRQRSEILMEIRGLGDDELARSIWKKLKGYHRRSLVETAFYRIKTILGSTFKSRKENAQRIEAMIKCQIINKINSLGMPQVI</sequence>
<dbReference type="PANTHER" id="PTHR34631:SF3">
    <property type="entry name" value="ISSOD12 TRANSPOSASE TNPA_ISSOD12"/>
    <property type="match status" value="1"/>
</dbReference>
<proteinExistence type="predicted"/>
<evidence type="ECO:0000313" key="2">
    <source>
        <dbReference type="EMBL" id="KKL16952.1"/>
    </source>
</evidence>
<organism evidence="2">
    <name type="scientific">marine sediment metagenome</name>
    <dbReference type="NCBI Taxonomy" id="412755"/>
    <lineage>
        <taxon>unclassified sequences</taxon>
        <taxon>metagenomes</taxon>
        <taxon>ecological metagenomes</taxon>
    </lineage>
</organism>
<protein>
    <recommendedName>
        <fullName evidence="1">Transposase DDE domain-containing protein</fullName>
    </recommendedName>
</protein>
<feature type="domain" description="Transposase DDE" evidence="1">
    <location>
        <begin position="18"/>
        <end position="128"/>
    </location>
</feature>
<reference evidence="2" key="1">
    <citation type="journal article" date="2015" name="Nature">
        <title>Complex archaea that bridge the gap between prokaryotes and eukaryotes.</title>
        <authorList>
            <person name="Spang A."/>
            <person name="Saw J.H."/>
            <person name="Jorgensen S.L."/>
            <person name="Zaremba-Niedzwiedzka K."/>
            <person name="Martijn J."/>
            <person name="Lind A.E."/>
            <person name="van Eijk R."/>
            <person name="Schleper C."/>
            <person name="Guy L."/>
            <person name="Ettema T.J."/>
        </authorList>
    </citation>
    <scope>NUCLEOTIDE SEQUENCE</scope>
</reference>
<gene>
    <name evidence="2" type="ORF">LCGC14_2490430</name>
</gene>